<evidence type="ECO:0000313" key="1">
    <source>
        <dbReference type="RefSeq" id="XP_016438130.1"/>
    </source>
</evidence>
<dbReference type="PaxDb" id="4097-A0A1S3XE55"/>
<dbReference type="OrthoDB" id="1306839at2759"/>
<dbReference type="AlphaFoldDB" id="A0A1S3XE55"/>
<dbReference type="RefSeq" id="XP_016438130.1">
    <property type="nucleotide sequence ID" value="XM_016582644.1"/>
</dbReference>
<accession>A0A1S3XE55</accession>
<organism evidence="1">
    <name type="scientific">Nicotiana tabacum</name>
    <name type="common">Common tobacco</name>
    <dbReference type="NCBI Taxonomy" id="4097"/>
    <lineage>
        <taxon>Eukaryota</taxon>
        <taxon>Viridiplantae</taxon>
        <taxon>Streptophyta</taxon>
        <taxon>Embryophyta</taxon>
        <taxon>Tracheophyta</taxon>
        <taxon>Spermatophyta</taxon>
        <taxon>Magnoliopsida</taxon>
        <taxon>eudicotyledons</taxon>
        <taxon>Gunneridae</taxon>
        <taxon>Pentapetalae</taxon>
        <taxon>asterids</taxon>
        <taxon>lamiids</taxon>
        <taxon>Solanales</taxon>
        <taxon>Solanaceae</taxon>
        <taxon>Nicotianoideae</taxon>
        <taxon>Nicotianeae</taxon>
        <taxon>Nicotiana</taxon>
    </lineage>
</organism>
<name>A0A1S3XE55_TOBAC</name>
<proteinExistence type="predicted"/>
<sequence length="127" mass="14115">MREVQGRAEPQGSIIRSLTLHFCKRLFPRLEPVTAWSHGNNFTSYAKRLNQLHISDPGGSCVVPLVRVPQNGMHLSAMQLVKGFKKGEPTFLATLTGIVESSLEAVAFSPSKILDQVSTFEVCTRYR</sequence>
<reference evidence="1" key="1">
    <citation type="submission" date="2025-08" db="UniProtKB">
        <authorList>
            <consortium name="RefSeq"/>
        </authorList>
    </citation>
    <scope>IDENTIFICATION</scope>
</reference>
<protein>
    <submittedName>
        <fullName evidence="1">Uncharacterized protein</fullName>
    </submittedName>
</protein>
<gene>
    <name evidence="1" type="primary">LOC107764116</name>
</gene>
<dbReference type="KEGG" id="nta:107764116"/>